<sequence>MTSIGETSIEDTVLKQLLQKGWHAFAHPQGDARVIAWDPQFYNTLRWVVRPGSSATFLGCELNKGLDRAARGYNAGPRLIMQRPWVWTLVGEDTIAEKIAQYGVSTVNLDVTSGLIPGFTPEETPFRHRFSWQCDNGHLILNNAVYDVSNVGALSQYTELGQALQHLTRLAEYRWLWVRLTWGRTVANDAVQGTLDDLIKHFATWYHLDNDPEITLGGK</sequence>
<dbReference type="Proteomes" id="UP000242972">
    <property type="component" value="Unassembled WGS sequence"/>
</dbReference>
<proteinExistence type="predicted"/>
<protein>
    <submittedName>
        <fullName evidence="1">Uncharacterized protein</fullName>
    </submittedName>
</protein>
<evidence type="ECO:0000313" key="2">
    <source>
        <dbReference type="Proteomes" id="UP000242972"/>
    </source>
</evidence>
<evidence type="ECO:0000313" key="1">
    <source>
        <dbReference type="EMBL" id="PSR30827.1"/>
    </source>
</evidence>
<reference evidence="1 2" key="1">
    <citation type="journal article" date="2014" name="BMC Genomics">
        <title>Comparison of environmental and isolate Sulfobacillus genomes reveals diverse carbon, sulfur, nitrogen, and hydrogen metabolisms.</title>
        <authorList>
            <person name="Justice N.B."/>
            <person name="Norman A."/>
            <person name="Brown C.T."/>
            <person name="Singh A."/>
            <person name="Thomas B.C."/>
            <person name="Banfield J.F."/>
        </authorList>
    </citation>
    <scope>NUCLEOTIDE SEQUENCE [LARGE SCALE GENOMIC DNA]</scope>
    <source>
        <strain evidence="1">AMDSBA4</strain>
    </source>
</reference>
<dbReference type="AlphaFoldDB" id="A0A2T2X8P7"/>
<name>A0A2T2X8P7_9FIRM</name>
<organism evidence="1 2">
    <name type="scientific">Sulfobacillus benefaciens</name>
    <dbReference type="NCBI Taxonomy" id="453960"/>
    <lineage>
        <taxon>Bacteria</taxon>
        <taxon>Bacillati</taxon>
        <taxon>Bacillota</taxon>
        <taxon>Clostridia</taxon>
        <taxon>Eubacteriales</taxon>
        <taxon>Clostridiales Family XVII. Incertae Sedis</taxon>
        <taxon>Sulfobacillus</taxon>
    </lineage>
</organism>
<accession>A0A2T2X8P7</accession>
<gene>
    <name evidence="1" type="ORF">C7B46_17485</name>
</gene>
<dbReference type="EMBL" id="PXYW01000073">
    <property type="protein sequence ID" value="PSR30827.1"/>
    <property type="molecule type" value="Genomic_DNA"/>
</dbReference>
<comment type="caution">
    <text evidence="1">The sequence shown here is derived from an EMBL/GenBank/DDBJ whole genome shotgun (WGS) entry which is preliminary data.</text>
</comment>